<accession>A0A1V0SF79</accession>
<dbReference type="EMBL" id="KY684103">
    <property type="protein sequence ID" value="ARF10367.1"/>
    <property type="molecule type" value="Genomic_DNA"/>
</dbReference>
<reference evidence="1" key="1">
    <citation type="journal article" date="2017" name="Science">
        <title>Giant viruses with an expanded complement of translation system components.</title>
        <authorList>
            <person name="Schulz F."/>
            <person name="Yutin N."/>
            <person name="Ivanova N.N."/>
            <person name="Ortega D.R."/>
            <person name="Lee T.K."/>
            <person name="Vierheilig J."/>
            <person name="Daims H."/>
            <person name="Horn M."/>
            <person name="Wagner M."/>
            <person name="Jensen G.J."/>
            <person name="Kyrpides N.C."/>
            <person name="Koonin E.V."/>
            <person name="Woyke T."/>
        </authorList>
    </citation>
    <scope>NUCLEOTIDE SEQUENCE</scope>
    <source>
        <strain evidence="1">HKV1</strain>
    </source>
</reference>
<organism evidence="1">
    <name type="scientific">Hokovirus HKV1</name>
    <dbReference type="NCBI Taxonomy" id="1977638"/>
    <lineage>
        <taxon>Viruses</taxon>
        <taxon>Varidnaviria</taxon>
        <taxon>Bamfordvirae</taxon>
        <taxon>Nucleocytoviricota</taxon>
        <taxon>Megaviricetes</taxon>
        <taxon>Imitervirales</taxon>
        <taxon>Mimiviridae</taxon>
        <taxon>Klosneuvirinae</taxon>
        <taxon>Hokovirus</taxon>
    </lineage>
</organism>
<gene>
    <name evidence="1" type="ORF">Hokovirus_1_246</name>
</gene>
<name>A0A1V0SF79_9VIRU</name>
<sequence>MFPKFLTNILFGQEQKQRNENIDEWYCMSDYSEYPGKIINLDANRDIKNAQNLTEFCSILLHDKIMNAQDLTEICKNLNS</sequence>
<proteinExistence type="predicted"/>
<evidence type="ECO:0000313" key="1">
    <source>
        <dbReference type="EMBL" id="ARF10367.1"/>
    </source>
</evidence>
<protein>
    <submittedName>
        <fullName evidence="1">Uncharacterized protein</fullName>
    </submittedName>
</protein>